<keyword evidence="1" id="KW-1133">Transmembrane helix</keyword>
<protein>
    <submittedName>
        <fullName evidence="2">Uncharacterized protein</fullName>
    </submittedName>
</protein>
<name>A0A2P2M8K8_RHIMU</name>
<sequence>MVINILSIIIIILCISLLMNKYKNFYLTLKTRERLLALNLSPNPTMCKPYVLRYLFFNFHQISWNGLL</sequence>
<reference evidence="2" key="1">
    <citation type="submission" date="2018-02" db="EMBL/GenBank/DDBJ databases">
        <title>Rhizophora mucronata_Transcriptome.</title>
        <authorList>
            <person name="Meera S.P."/>
            <person name="Sreeshan A."/>
            <person name="Augustine A."/>
        </authorList>
    </citation>
    <scope>NUCLEOTIDE SEQUENCE</scope>
    <source>
        <tissue evidence="2">Leaf</tissue>
    </source>
</reference>
<evidence type="ECO:0000313" key="2">
    <source>
        <dbReference type="EMBL" id="MBX26546.1"/>
    </source>
</evidence>
<dbReference type="EMBL" id="GGEC01046062">
    <property type="protein sequence ID" value="MBX26546.1"/>
    <property type="molecule type" value="Transcribed_RNA"/>
</dbReference>
<evidence type="ECO:0000256" key="1">
    <source>
        <dbReference type="SAM" id="Phobius"/>
    </source>
</evidence>
<keyword evidence="1" id="KW-0812">Transmembrane</keyword>
<proteinExistence type="predicted"/>
<feature type="transmembrane region" description="Helical" evidence="1">
    <location>
        <begin position="6"/>
        <end position="22"/>
    </location>
</feature>
<keyword evidence="1" id="KW-0472">Membrane</keyword>
<organism evidence="2">
    <name type="scientific">Rhizophora mucronata</name>
    <name type="common">Asiatic mangrove</name>
    <dbReference type="NCBI Taxonomy" id="61149"/>
    <lineage>
        <taxon>Eukaryota</taxon>
        <taxon>Viridiplantae</taxon>
        <taxon>Streptophyta</taxon>
        <taxon>Embryophyta</taxon>
        <taxon>Tracheophyta</taxon>
        <taxon>Spermatophyta</taxon>
        <taxon>Magnoliopsida</taxon>
        <taxon>eudicotyledons</taxon>
        <taxon>Gunneridae</taxon>
        <taxon>Pentapetalae</taxon>
        <taxon>rosids</taxon>
        <taxon>fabids</taxon>
        <taxon>Malpighiales</taxon>
        <taxon>Rhizophoraceae</taxon>
        <taxon>Rhizophora</taxon>
    </lineage>
</organism>
<accession>A0A2P2M8K8</accession>
<dbReference type="AlphaFoldDB" id="A0A2P2M8K8"/>